<evidence type="ECO:0000259" key="2">
    <source>
        <dbReference type="Pfam" id="PF01883"/>
    </source>
</evidence>
<keyword evidence="1" id="KW-0732">Signal</keyword>
<comment type="caution">
    <text evidence="4">The sequence shown here is derived from an EMBL/GenBank/DDBJ whole genome shotgun (WGS) entry which is preliminary data.</text>
</comment>
<accession>A0ABW9WP81</accession>
<dbReference type="InterPro" id="IPR052339">
    <property type="entry name" value="Fe-S_Maturation_MIP18"/>
</dbReference>
<sequence length="221" mass="22802">MKAAATAIAAAAPAVRSAADAARPATTVTPATTVAPAKAGAHAEQIWTWLAEVPDPEIPVISIVDLGIVRDVRVAADGGCDVTITPTYSGCPAMQVIADAITDALHAHGIAQVRLHNQISPAWTTDWMSDAGKVALKGYGIAPPAQQVIDISGLRAGSRSAAGRSTAAAAVARRAVAAPIVACPYCGSQHTDITSQFGSTPCKALYKCLDCREPFDYFKCH</sequence>
<feature type="signal peptide" evidence="1">
    <location>
        <begin position="1"/>
        <end position="18"/>
    </location>
</feature>
<keyword evidence="5" id="KW-1185">Reference proteome</keyword>
<dbReference type="InterPro" id="IPR002744">
    <property type="entry name" value="MIP18-like"/>
</dbReference>
<proteinExistence type="predicted"/>
<dbReference type="InterPro" id="IPR056572">
    <property type="entry name" value="Zn_ribbon_PaaD"/>
</dbReference>
<dbReference type="EMBL" id="WWCS01000029">
    <property type="protein sequence ID" value="MYN43003.1"/>
    <property type="molecule type" value="Genomic_DNA"/>
</dbReference>
<dbReference type="RefSeq" id="WP_161047877.1">
    <property type="nucleotide sequence ID" value="NZ_WWCS01000029.1"/>
</dbReference>
<dbReference type="Gene3D" id="3.30.300.130">
    <property type="entry name" value="Fe-S cluster assembly (FSCA)"/>
    <property type="match status" value="1"/>
</dbReference>
<dbReference type="InterPro" id="IPR034904">
    <property type="entry name" value="FSCA_dom_sf"/>
</dbReference>
<dbReference type="Proteomes" id="UP000466332">
    <property type="component" value="Unassembled WGS sequence"/>
</dbReference>
<evidence type="ECO:0000313" key="4">
    <source>
        <dbReference type="EMBL" id="MYN43003.1"/>
    </source>
</evidence>
<protein>
    <submittedName>
        <fullName evidence="4">Phenylacetate-CoA oxygenase subunit PaaJ</fullName>
    </submittedName>
</protein>
<organism evidence="4 5">
    <name type="scientific">Duganella margarita</name>
    <dbReference type="NCBI Taxonomy" id="2692170"/>
    <lineage>
        <taxon>Bacteria</taxon>
        <taxon>Pseudomonadati</taxon>
        <taxon>Pseudomonadota</taxon>
        <taxon>Betaproteobacteria</taxon>
        <taxon>Burkholderiales</taxon>
        <taxon>Oxalobacteraceae</taxon>
        <taxon>Telluria group</taxon>
        <taxon>Duganella</taxon>
    </lineage>
</organism>
<feature type="chain" id="PRO_5045656885" evidence="1">
    <location>
        <begin position="19"/>
        <end position="221"/>
    </location>
</feature>
<reference evidence="4 5" key="1">
    <citation type="submission" date="2019-12" db="EMBL/GenBank/DDBJ databases">
        <title>Novel species isolated from a subtropical stream in China.</title>
        <authorList>
            <person name="Lu H."/>
        </authorList>
    </citation>
    <scope>NUCLEOTIDE SEQUENCE [LARGE SCALE GENOMIC DNA]</scope>
    <source>
        <strain evidence="4 5">FT109W</strain>
    </source>
</reference>
<dbReference type="InterPro" id="IPR011883">
    <property type="entry name" value="PaaD-like"/>
</dbReference>
<dbReference type="Pfam" id="PF01883">
    <property type="entry name" value="FeS_assembly_P"/>
    <property type="match status" value="1"/>
</dbReference>
<evidence type="ECO:0000256" key="1">
    <source>
        <dbReference type="SAM" id="SignalP"/>
    </source>
</evidence>
<feature type="domain" description="PaaD zinc beta ribbon" evidence="3">
    <location>
        <begin position="177"/>
        <end position="219"/>
    </location>
</feature>
<evidence type="ECO:0000313" key="5">
    <source>
        <dbReference type="Proteomes" id="UP000466332"/>
    </source>
</evidence>
<dbReference type="Pfam" id="PF23451">
    <property type="entry name" value="Zn_ribbon_PaaD"/>
    <property type="match status" value="1"/>
</dbReference>
<dbReference type="PANTHER" id="PTHR42831:SF3">
    <property type="entry name" value="1,2-PHENYLACETYL-COA EPOXIDASE, SUBUNIT D-RELATED"/>
    <property type="match status" value="1"/>
</dbReference>
<name>A0ABW9WP81_9BURK</name>
<dbReference type="PANTHER" id="PTHR42831">
    <property type="entry name" value="FE-S PROTEIN MATURATION AUXILIARY FACTOR YITW"/>
    <property type="match status" value="1"/>
</dbReference>
<dbReference type="NCBIfam" id="TIGR02159">
    <property type="entry name" value="PA_CoA_Oxy4"/>
    <property type="match status" value="1"/>
</dbReference>
<gene>
    <name evidence="4" type="primary">paaJ</name>
    <name evidence="4" type="ORF">GTP55_27030</name>
</gene>
<dbReference type="SUPFAM" id="SSF117916">
    <property type="entry name" value="Fe-S cluster assembly (FSCA) domain-like"/>
    <property type="match status" value="1"/>
</dbReference>
<feature type="domain" description="MIP18 family-like" evidence="2">
    <location>
        <begin position="44"/>
        <end position="107"/>
    </location>
</feature>
<evidence type="ECO:0000259" key="3">
    <source>
        <dbReference type="Pfam" id="PF23451"/>
    </source>
</evidence>